<dbReference type="EMBL" id="DXAQ01000004">
    <property type="protein sequence ID" value="HIZ88330.1"/>
    <property type="molecule type" value="Genomic_DNA"/>
</dbReference>
<reference evidence="3" key="2">
    <citation type="submission" date="2021-04" db="EMBL/GenBank/DDBJ databases">
        <authorList>
            <person name="Gilroy R."/>
        </authorList>
    </citation>
    <scope>NUCLEOTIDE SEQUENCE</scope>
    <source>
        <strain evidence="3">ChiW4-1371</strain>
    </source>
</reference>
<dbReference type="GO" id="GO:0008641">
    <property type="term" value="F:ubiquitin-like modifier activating enzyme activity"/>
    <property type="evidence" value="ECO:0007669"/>
    <property type="project" value="InterPro"/>
</dbReference>
<evidence type="ECO:0000313" key="3">
    <source>
        <dbReference type="EMBL" id="HIZ88330.1"/>
    </source>
</evidence>
<feature type="domain" description="THIF-type NAD/FAD binding fold" evidence="1">
    <location>
        <begin position="71"/>
        <end position="264"/>
    </location>
</feature>
<dbReference type="PANTHER" id="PTHR43267">
    <property type="entry name" value="TRNA THREONYLCARBAMOYLADENOSINE DEHYDRATASE"/>
    <property type="match status" value="1"/>
</dbReference>
<sequence length="266" mass="29442">MNFIVNGKDYHTEKTLTIAGLIKETRIDADIFIVNSFPVSSSYIINNNDAVTLIKRGSTLQREYLEYQLISRQGLKEYNILKNSSVVVCGLGGLGSNAAISLARAGVGRLKLIDFDIVEPSNINRQAYFLEHTGMNKTDALKEIISKINPYINIELSNIFLNKDNIIDETSGFNVILECFDSAESKIMLIENCVNNMAESYIISASGVAGYYDTEIFKRKKLGSNCVVIGDFENESGINKGLYAPRVAAAANIQANEALRYLLKDI</sequence>
<dbReference type="InterPro" id="IPR012729">
    <property type="entry name" value="ThiF_fam2"/>
</dbReference>
<name>A0A9D2GT95_9BACT</name>
<dbReference type="Pfam" id="PF14453">
    <property type="entry name" value="ThiS-like"/>
    <property type="match status" value="1"/>
</dbReference>
<dbReference type="Gene3D" id="3.40.50.720">
    <property type="entry name" value="NAD(P)-binding Rossmann-like Domain"/>
    <property type="match status" value="1"/>
</dbReference>
<accession>A0A9D2GT95</accession>
<dbReference type="InterPro" id="IPR045886">
    <property type="entry name" value="ThiF/MoeB/HesA"/>
</dbReference>
<organism evidence="3 4">
    <name type="scientific">Candidatus Mucispirillum faecigallinarum</name>
    <dbReference type="NCBI Taxonomy" id="2838699"/>
    <lineage>
        <taxon>Bacteria</taxon>
        <taxon>Pseudomonadati</taxon>
        <taxon>Deferribacterota</taxon>
        <taxon>Deferribacteres</taxon>
        <taxon>Deferribacterales</taxon>
        <taxon>Mucispirillaceae</taxon>
        <taxon>Mucispirillum</taxon>
    </lineage>
</organism>
<reference evidence="3" key="1">
    <citation type="journal article" date="2021" name="PeerJ">
        <title>Extensive microbial diversity within the chicken gut microbiome revealed by metagenomics and culture.</title>
        <authorList>
            <person name="Gilroy R."/>
            <person name="Ravi A."/>
            <person name="Getino M."/>
            <person name="Pursley I."/>
            <person name="Horton D.L."/>
            <person name="Alikhan N.F."/>
            <person name="Baker D."/>
            <person name="Gharbi K."/>
            <person name="Hall N."/>
            <person name="Watson M."/>
            <person name="Adriaenssens E.M."/>
            <person name="Foster-Nyarko E."/>
            <person name="Jarju S."/>
            <person name="Secka A."/>
            <person name="Antonio M."/>
            <person name="Oren A."/>
            <person name="Chaudhuri R.R."/>
            <person name="La Ragione R."/>
            <person name="Hildebrand F."/>
            <person name="Pallen M.J."/>
        </authorList>
    </citation>
    <scope>NUCLEOTIDE SEQUENCE</scope>
    <source>
        <strain evidence="3">ChiW4-1371</strain>
    </source>
</reference>
<dbReference type="SUPFAM" id="SSF69572">
    <property type="entry name" value="Activating enzymes of the ubiquitin-like proteins"/>
    <property type="match status" value="1"/>
</dbReference>
<dbReference type="Proteomes" id="UP000824176">
    <property type="component" value="Unassembled WGS sequence"/>
</dbReference>
<dbReference type="InterPro" id="IPR000594">
    <property type="entry name" value="ThiF_NAD_FAD-bd"/>
</dbReference>
<proteinExistence type="predicted"/>
<dbReference type="Pfam" id="PF00899">
    <property type="entry name" value="ThiF"/>
    <property type="match status" value="1"/>
</dbReference>
<protein>
    <submittedName>
        <fullName evidence="3">Sulfur carrier protein ThiS adenylyltransferase ThiF</fullName>
    </submittedName>
</protein>
<evidence type="ECO:0000259" key="1">
    <source>
        <dbReference type="Pfam" id="PF00899"/>
    </source>
</evidence>
<dbReference type="NCBIfam" id="NF006395">
    <property type="entry name" value="PRK08644.1"/>
    <property type="match status" value="1"/>
</dbReference>
<dbReference type="GO" id="GO:0061504">
    <property type="term" value="P:cyclic threonylcarbamoyladenosine biosynthetic process"/>
    <property type="evidence" value="ECO:0007669"/>
    <property type="project" value="TreeGrafter"/>
</dbReference>
<dbReference type="InterPro" id="IPR035985">
    <property type="entry name" value="Ubiquitin-activating_enz"/>
</dbReference>
<comment type="caution">
    <text evidence="3">The sequence shown here is derived from an EMBL/GenBank/DDBJ whole genome shotgun (WGS) entry which is preliminary data.</text>
</comment>
<evidence type="ECO:0000259" key="2">
    <source>
        <dbReference type="Pfam" id="PF14453"/>
    </source>
</evidence>
<gene>
    <name evidence="3" type="primary">thiF</name>
    <name evidence="3" type="ORF">H9804_00140</name>
</gene>
<dbReference type="InterPro" id="IPR032726">
    <property type="entry name" value="ThiS-like_dom"/>
</dbReference>
<dbReference type="GO" id="GO:0061503">
    <property type="term" value="F:tRNA threonylcarbamoyladenosine dehydratase"/>
    <property type="evidence" value="ECO:0007669"/>
    <property type="project" value="TreeGrafter"/>
</dbReference>
<dbReference type="NCBIfam" id="TIGR02354">
    <property type="entry name" value="thiF_fam2"/>
    <property type="match status" value="1"/>
</dbReference>
<dbReference type="PANTHER" id="PTHR43267:SF3">
    <property type="entry name" value="THIF PROTEIN"/>
    <property type="match status" value="1"/>
</dbReference>
<feature type="domain" description="ThiS-like ubiquitin" evidence="2">
    <location>
        <begin position="1"/>
        <end position="57"/>
    </location>
</feature>
<keyword evidence="3" id="KW-0808">Transferase</keyword>
<dbReference type="GO" id="GO:0016779">
    <property type="term" value="F:nucleotidyltransferase activity"/>
    <property type="evidence" value="ECO:0007669"/>
    <property type="project" value="UniProtKB-KW"/>
</dbReference>
<keyword evidence="3" id="KW-0548">Nucleotidyltransferase</keyword>
<dbReference type="AlphaFoldDB" id="A0A9D2GT95"/>
<evidence type="ECO:0000313" key="4">
    <source>
        <dbReference type="Proteomes" id="UP000824176"/>
    </source>
</evidence>